<gene>
    <name evidence="1" type="ordered locus">Cmaq_0238</name>
</gene>
<sequence length="116" mass="13412">MSNAYKVSLLRVIMVSGRYNVEGKGSAARGYVTSAFGNYVMYRDNEYWLISDRRGLNIQLYDLRNDAELKRNIVNEATDKVKELFSRIISDAGGKLEPLPTGERDPYEWYNQLYVM</sequence>
<dbReference type="InterPro" id="IPR017850">
    <property type="entry name" value="Alkaline_phosphatase_core_sf"/>
</dbReference>
<dbReference type="HOGENOM" id="CLU_2091184_0_0_2"/>
<proteinExistence type="predicted"/>
<evidence type="ECO:0000313" key="2">
    <source>
        <dbReference type="Proteomes" id="UP000001137"/>
    </source>
</evidence>
<dbReference type="EMBL" id="CP000852">
    <property type="protein sequence ID" value="ABW01086.1"/>
    <property type="molecule type" value="Genomic_DNA"/>
</dbReference>
<reference evidence="1 2" key="1">
    <citation type="submission" date="2007-10" db="EMBL/GenBank/DDBJ databases">
        <title>Complete sequence of Caldivirga maquilingensis IC-167.</title>
        <authorList>
            <consortium name="US DOE Joint Genome Institute"/>
            <person name="Copeland A."/>
            <person name="Lucas S."/>
            <person name="Lapidus A."/>
            <person name="Barry K."/>
            <person name="Glavina del Rio T."/>
            <person name="Dalin E."/>
            <person name="Tice H."/>
            <person name="Pitluck S."/>
            <person name="Saunders E."/>
            <person name="Brettin T."/>
            <person name="Bruce D."/>
            <person name="Detter J.C."/>
            <person name="Han C."/>
            <person name="Schmutz J."/>
            <person name="Larimer F."/>
            <person name="Land M."/>
            <person name="Hauser L."/>
            <person name="Kyrpides N."/>
            <person name="Ivanova N."/>
            <person name="Biddle J.F."/>
            <person name="Zhang Z."/>
            <person name="Fitz-Gibbon S.T."/>
            <person name="Lowe T.M."/>
            <person name="Saltikov C."/>
            <person name="House C.H."/>
            <person name="Richardson P."/>
        </authorList>
    </citation>
    <scope>NUCLEOTIDE SEQUENCE [LARGE SCALE GENOMIC DNA]</scope>
    <source>
        <strain evidence="2">ATCC 700844 / DSM 13496 / JCM 10307 / IC-167</strain>
    </source>
</reference>
<evidence type="ECO:0000313" key="1">
    <source>
        <dbReference type="EMBL" id="ABW01086.1"/>
    </source>
</evidence>
<organism evidence="1 2">
    <name type="scientific">Caldivirga maquilingensis (strain ATCC 700844 / DSM 13496 / JCM 10307 / IC-167)</name>
    <dbReference type="NCBI Taxonomy" id="397948"/>
    <lineage>
        <taxon>Archaea</taxon>
        <taxon>Thermoproteota</taxon>
        <taxon>Thermoprotei</taxon>
        <taxon>Thermoproteales</taxon>
        <taxon>Thermoproteaceae</taxon>
        <taxon>Caldivirga</taxon>
    </lineage>
</organism>
<dbReference type="AlphaFoldDB" id="A8MAQ0"/>
<dbReference type="Proteomes" id="UP000001137">
    <property type="component" value="Chromosome"/>
</dbReference>
<protein>
    <submittedName>
        <fullName evidence="1">Uncharacterized protein</fullName>
    </submittedName>
</protein>
<keyword evidence="2" id="KW-1185">Reference proteome</keyword>
<accession>A8MAQ0</accession>
<name>A8MAQ0_CALMQ</name>
<dbReference type="STRING" id="397948.Cmaq_0238"/>
<dbReference type="SUPFAM" id="SSF53649">
    <property type="entry name" value="Alkaline phosphatase-like"/>
    <property type="match status" value="1"/>
</dbReference>
<dbReference type="KEGG" id="cma:Cmaq_0238"/>